<dbReference type="InterPro" id="IPR036249">
    <property type="entry name" value="Thioredoxin-like_sf"/>
</dbReference>
<comment type="catalytic activity">
    <reaction evidence="1 13">
        <text>Catalyzes the rearrangement of -S-S- bonds in proteins.</text>
        <dbReference type="EC" id="5.3.4.1"/>
    </reaction>
</comment>
<evidence type="ECO:0000313" key="16">
    <source>
        <dbReference type="EMBL" id="KCV70239.1"/>
    </source>
</evidence>
<evidence type="ECO:0000256" key="8">
    <source>
        <dbReference type="ARBA" id="ARBA00023157"/>
    </source>
</evidence>
<dbReference type="InterPro" id="IPR013766">
    <property type="entry name" value="Thioredoxin_domain"/>
</dbReference>
<evidence type="ECO:0000256" key="10">
    <source>
        <dbReference type="ARBA" id="ARBA00023284"/>
    </source>
</evidence>
<evidence type="ECO:0000313" key="17">
    <source>
        <dbReference type="Proteomes" id="UP000030693"/>
    </source>
</evidence>
<dbReference type="GO" id="GO:0034976">
    <property type="term" value="P:response to endoplasmic reticulum stress"/>
    <property type="evidence" value="ECO:0007669"/>
    <property type="project" value="TreeGrafter"/>
</dbReference>
<keyword evidence="6" id="KW-0677">Repeat</keyword>
<dbReference type="NCBIfam" id="TIGR01130">
    <property type="entry name" value="ER_PDI_fam"/>
    <property type="match status" value="1"/>
</dbReference>
<dbReference type="EMBL" id="KB932204">
    <property type="protein sequence ID" value="KCV70239.1"/>
    <property type="molecule type" value="Genomic_DNA"/>
</dbReference>
<dbReference type="PROSITE" id="PS00194">
    <property type="entry name" value="THIOREDOXIN_1"/>
    <property type="match status" value="2"/>
</dbReference>
<evidence type="ECO:0000256" key="11">
    <source>
        <dbReference type="PIRSR" id="PIRSR605792-51"/>
    </source>
</evidence>
<feature type="compositionally biased region" description="Basic and acidic residues" evidence="14">
    <location>
        <begin position="481"/>
        <end position="506"/>
    </location>
</feature>
<comment type="subcellular location">
    <subcellularLocation>
        <location evidence="2">Endoplasmic reticulum lumen</location>
    </subcellularLocation>
</comment>
<evidence type="ECO:0000256" key="6">
    <source>
        <dbReference type="ARBA" id="ARBA00022737"/>
    </source>
</evidence>
<keyword evidence="5 13" id="KW-0732">Signal</keyword>
<protein>
    <recommendedName>
        <fullName evidence="4 13">Protein disulfide-isomerase</fullName>
        <ecNumber evidence="4 13">5.3.4.1</ecNumber>
    </recommendedName>
</protein>
<evidence type="ECO:0000259" key="15">
    <source>
        <dbReference type="PROSITE" id="PS51352"/>
    </source>
</evidence>
<dbReference type="STRING" id="691883.A0A058Z7G2"/>
<dbReference type="PANTHER" id="PTHR18929">
    <property type="entry name" value="PROTEIN DISULFIDE ISOMERASE"/>
    <property type="match status" value="1"/>
</dbReference>
<dbReference type="Pfam" id="PF13848">
    <property type="entry name" value="Thioredoxin_6"/>
    <property type="match status" value="1"/>
</dbReference>
<dbReference type="InterPro" id="IPR017937">
    <property type="entry name" value="Thioredoxin_CS"/>
</dbReference>
<name>A0A058Z7G2_FONAL</name>
<dbReference type="Pfam" id="PF00085">
    <property type="entry name" value="Thioredoxin"/>
    <property type="match status" value="2"/>
</dbReference>
<evidence type="ECO:0000256" key="7">
    <source>
        <dbReference type="ARBA" id="ARBA00022824"/>
    </source>
</evidence>
<dbReference type="CDD" id="cd02995">
    <property type="entry name" value="PDI_a_PDI_a'_C"/>
    <property type="match status" value="1"/>
</dbReference>
<feature type="domain" description="Thioredoxin" evidence="15">
    <location>
        <begin position="17"/>
        <end position="133"/>
    </location>
</feature>
<dbReference type="PROSITE" id="PS51352">
    <property type="entry name" value="THIOREDOXIN_2"/>
    <property type="match status" value="2"/>
</dbReference>
<dbReference type="SUPFAM" id="SSF52833">
    <property type="entry name" value="Thioredoxin-like"/>
    <property type="match status" value="4"/>
</dbReference>
<dbReference type="Gene3D" id="3.40.30.10">
    <property type="entry name" value="Glutaredoxin"/>
    <property type="match status" value="4"/>
</dbReference>
<dbReference type="eggNOG" id="KOG0190">
    <property type="taxonomic scope" value="Eukaryota"/>
</dbReference>
<dbReference type="GO" id="GO:0003756">
    <property type="term" value="F:protein disulfide isomerase activity"/>
    <property type="evidence" value="ECO:0007669"/>
    <property type="project" value="UniProtKB-EC"/>
</dbReference>
<sequence length="506" mass="54690">MAPATRSAFGLALMALLALTAIAAASDVVDLNKDNFDSVVNAEGATSMVEFFAPWCGHCKQLAPKYEEAATKLKGIATIAKVDCTEQTELCQKHGIRGYPTLKVFRNKGDSVVDYSGAREVDALVSFMKKQVLPAVSTFEKADELTKFIEDDRVVVVGFFEEGDAKAANFKNVAEKLREKMSFASTTSADLAKAHGVTAPAVVLFKKFDEGKNILQGSDFSVDTVQKFVSDNSVALMEDLNQSNYQHFASSPLPMAVLFVTTDEHRATLGKGVEAIAKELKGKMNFVYLDATKYGAFAEALNLKQEFPAFAIQGQKGAKFPLSQDAAITAEAIGKLAKGMLDGSVTPTLKSEPIPEKQEGPITVVVGKTYDSIVNEKGKDVLVQFYAPWCGHCKNLIPIYDELAGDLKSNSNIVIAKMDATANDLPLDAGFEIHGFPTIKLVTADGKVVDFNGERTVEGFKKFIEANGTAPKPAAAAAAAEEEKKEEKKDEKKDEEKKDHHAHGDL</sequence>
<evidence type="ECO:0000256" key="14">
    <source>
        <dbReference type="SAM" id="MobiDB-lite"/>
    </source>
</evidence>
<feature type="region of interest" description="Disordered" evidence="14">
    <location>
        <begin position="469"/>
        <end position="506"/>
    </location>
</feature>
<keyword evidence="7" id="KW-0256">Endoplasmic reticulum</keyword>
<feature type="disulfide bond" description="Redox-active" evidence="11">
    <location>
        <begin position="56"/>
        <end position="59"/>
    </location>
</feature>
<dbReference type="GO" id="GO:0006457">
    <property type="term" value="P:protein folding"/>
    <property type="evidence" value="ECO:0007669"/>
    <property type="project" value="TreeGrafter"/>
</dbReference>
<dbReference type="OrthoDB" id="427280at2759"/>
<feature type="signal peptide" evidence="13">
    <location>
        <begin position="1"/>
        <end position="25"/>
    </location>
</feature>
<organism evidence="16">
    <name type="scientific">Fonticula alba</name>
    <name type="common">Slime mold</name>
    <dbReference type="NCBI Taxonomy" id="691883"/>
    <lineage>
        <taxon>Eukaryota</taxon>
        <taxon>Rotosphaerida</taxon>
        <taxon>Fonticulaceae</taxon>
        <taxon>Fonticula</taxon>
    </lineage>
</organism>
<dbReference type="PANTHER" id="PTHR18929:SF132">
    <property type="entry name" value="PROTEIN DISULFIDE-ISOMERASE A3"/>
    <property type="match status" value="1"/>
</dbReference>
<evidence type="ECO:0000256" key="3">
    <source>
        <dbReference type="ARBA" id="ARBA00006347"/>
    </source>
</evidence>
<dbReference type="GO" id="GO:0005788">
    <property type="term" value="C:endoplasmic reticulum lumen"/>
    <property type="evidence" value="ECO:0007669"/>
    <property type="project" value="UniProtKB-SubCell"/>
</dbReference>
<dbReference type="EC" id="5.3.4.1" evidence="4 13"/>
<feature type="chain" id="PRO_5005102124" description="Protein disulfide-isomerase" evidence="13">
    <location>
        <begin position="26"/>
        <end position="506"/>
    </location>
</feature>
<feature type="disulfide bond" description="Redox-active" evidence="11">
    <location>
        <begin position="390"/>
        <end position="393"/>
    </location>
</feature>
<gene>
    <name evidence="16" type="ORF">H696_02569</name>
</gene>
<dbReference type="FunFam" id="3.40.30.10:FF:000017">
    <property type="entry name" value="Protein disulfide-isomerase A4"/>
    <property type="match status" value="1"/>
</dbReference>
<evidence type="ECO:0000256" key="13">
    <source>
        <dbReference type="RuleBase" id="RU361130"/>
    </source>
</evidence>
<dbReference type="AlphaFoldDB" id="A0A058Z7G2"/>
<dbReference type="CDD" id="cd02982">
    <property type="entry name" value="PDI_b'_family"/>
    <property type="match status" value="1"/>
</dbReference>
<evidence type="ECO:0000256" key="5">
    <source>
        <dbReference type="ARBA" id="ARBA00022729"/>
    </source>
</evidence>
<dbReference type="CDD" id="cd02981">
    <property type="entry name" value="PDI_b_family"/>
    <property type="match status" value="1"/>
</dbReference>
<feature type="domain" description="Thioredoxin" evidence="15">
    <location>
        <begin position="340"/>
        <end position="469"/>
    </location>
</feature>
<dbReference type="FunFam" id="3.40.30.10:FF:000185">
    <property type="entry name" value="Protein disulfide-isomerase"/>
    <property type="match status" value="1"/>
</dbReference>
<dbReference type="GeneID" id="20527294"/>
<evidence type="ECO:0000256" key="2">
    <source>
        <dbReference type="ARBA" id="ARBA00004319"/>
    </source>
</evidence>
<dbReference type="CDD" id="cd02961">
    <property type="entry name" value="PDI_a_family"/>
    <property type="match status" value="1"/>
</dbReference>
<dbReference type="NCBIfam" id="TIGR01126">
    <property type="entry name" value="pdi_dom"/>
    <property type="match status" value="2"/>
</dbReference>
<keyword evidence="9 13" id="KW-0413">Isomerase</keyword>
<keyword evidence="17" id="KW-1185">Reference proteome</keyword>
<comment type="similarity">
    <text evidence="3 12">Belongs to the protein disulfide isomerase family.</text>
</comment>
<keyword evidence="8 11" id="KW-1015">Disulfide bond</keyword>
<dbReference type="OMA" id="FFGMKKD"/>
<evidence type="ECO:0000256" key="4">
    <source>
        <dbReference type="ARBA" id="ARBA00012723"/>
    </source>
</evidence>
<evidence type="ECO:0000256" key="9">
    <source>
        <dbReference type="ARBA" id="ARBA00023235"/>
    </source>
</evidence>
<dbReference type="InterPro" id="IPR005788">
    <property type="entry name" value="PDI_thioredoxin-like_dom"/>
</dbReference>
<dbReference type="PRINTS" id="PR00421">
    <property type="entry name" value="THIOREDOXIN"/>
</dbReference>
<dbReference type="Proteomes" id="UP000030693">
    <property type="component" value="Unassembled WGS sequence"/>
</dbReference>
<keyword evidence="10 11" id="KW-0676">Redox-active center</keyword>
<dbReference type="InterPro" id="IPR005792">
    <property type="entry name" value="Prot_disulphide_isomerase"/>
</dbReference>
<dbReference type="RefSeq" id="XP_009494755.1">
    <property type="nucleotide sequence ID" value="XM_009496480.1"/>
</dbReference>
<evidence type="ECO:0000256" key="12">
    <source>
        <dbReference type="RuleBase" id="RU004208"/>
    </source>
</evidence>
<evidence type="ECO:0000256" key="1">
    <source>
        <dbReference type="ARBA" id="ARBA00001182"/>
    </source>
</evidence>
<reference evidence="16" key="1">
    <citation type="submission" date="2013-04" db="EMBL/GenBank/DDBJ databases">
        <title>The Genome Sequence of Fonticula alba ATCC 38817.</title>
        <authorList>
            <consortium name="The Broad Institute Genomics Platform"/>
            <person name="Russ C."/>
            <person name="Cuomo C."/>
            <person name="Burger G."/>
            <person name="Gray M.W."/>
            <person name="Holland P.W.H."/>
            <person name="King N."/>
            <person name="Lang F.B.F."/>
            <person name="Roger A.J."/>
            <person name="Ruiz-Trillo I."/>
            <person name="Brown M."/>
            <person name="Walker B."/>
            <person name="Young S."/>
            <person name="Zeng Q."/>
            <person name="Gargeya S."/>
            <person name="Fitzgerald M."/>
            <person name="Haas B."/>
            <person name="Abouelleil A."/>
            <person name="Allen A.W."/>
            <person name="Alvarado L."/>
            <person name="Arachchi H.M."/>
            <person name="Berlin A.M."/>
            <person name="Chapman S.B."/>
            <person name="Gainer-Dewar J."/>
            <person name="Goldberg J."/>
            <person name="Griggs A."/>
            <person name="Gujja S."/>
            <person name="Hansen M."/>
            <person name="Howarth C."/>
            <person name="Imamovic A."/>
            <person name="Ireland A."/>
            <person name="Larimer J."/>
            <person name="McCowan C."/>
            <person name="Murphy C."/>
            <person name="Pearson M."/>
            <person name="Poon T.W."/>
            <person name="Priest M."/>
            <person name="Roberts A."/>
            <person name="Saif S."/>
            <person name="Shea T."/>
            <person name="Sisk P."/>
            <person name="Sykes S."/>
            <person name="Wortman J."/>
            <person name="Nusbaum C."/>
            <person name="Birren B."/>
        </authorList>
    </citation>
    <scope>NUCLEOTIDE SEQUENCE [LARGE SCALE GENOMIC DNA]</scope>
    <source>
        <strain evidence="16">ATCC 38817</strain>
    </source>
</reference>
<dbReference type="FunFam" id="3.40.30.10:FF:000027">
    <property type="entry name" value="protein disulfide-isomerase A2"/>
    <property type="match status" value="1"/>
</dbReference>
<proteinExistence type="inferred from homology"/>
<accession>A0A058Z7G2</accession>